<comment type="caution">
    <text evidence="2">The sequence shown here is derived from an EMBL/GenBank/DDBJ whole genome shotgun (WGS) entry which is preliminary data.</text>
</comment>
<keyword evidence="3" id="KW-1185">Reference proteome</keyword>
<organism evidence="2 3">
    <name type="scientific">Panicum virgatum</name>
    <name type="common">Blackwell switchgrass</name>
    <dbReference type="NCBI Taxonomy" id="38727"/>
    <lineage>
        <taxon>Eukaryota</taxon>
        <taxon>Viridiplantae</taxon>
        <taxon>Streptophyta</taxon>
        <taxon>Embryophyta</taxon>
        <taxon>Tracheophyta</taxon>
        <taxon>Spermatophyta</taxon>
        <taxon>Magnoliopsida</taxon>
        <taxon>Liliopsida</taxon>
        <taxon>Poales</taxon>
        <taxon>Poaceae</taxon>
        <taxon>PACMAD clade</taxon>
        <taxon>Panicoideae</taxon>
        <taxon>Panicodae</taxon>
        <taxon>Paniceae</taxon>
        <taxon>Panicinae</taxon>
        <taxon>Panicum</taxon>
        <taxon>Panicum sect. Hiantes</taxon>
    </lineage>
</organism>
<dbReference type="Proteomes" id="UP000823388">
    <property type="component" value="Chromosome 1K"/>
</dbReference>
<proteinExistence type="predicted"/>
<reference evidence="2" key="1">
    <citation type="submission" date="2020-05" db="EMBL/GenBank/DDBJ databases">
        <title>WGS assembly of Panicum virgatum.</title>
        <authorList>
            <person name="Lovell J.T."/>
            <person name="Jenkins J."/>
            <person name="Shu S."/>
            <person name="Juenger T.E."/>
            <person name="Schmutz J."/>
        </authorList>
    </citation>
    <scope>NUCLEOTIDE SEQUENCE</scope>
    <source>
        <strain evidence="2">AP13</strain>
    </source>
</reference>
<evidence type="ECO:0000313" key="2">
    <source>
        <dbReference type="EMBL" id="KAG2662231.1"/>
    </source>
</evidence>
<name>A0A8T0XLB4_PANVG</name>
<protein>
    <submittedName>
        <fullName evidence="2">Uncharacterized protein</fullName>
    </submittedName>
</protein>
<evidence type="ECO:0000256" key="1">
    <source>
        <dbReference type="SAM" id="Phobius"/>
    </source>
</evidence>
<keyword evidence="1" id="KW-0472">Membrane</keyword>
<gene>
    <name evidence="2" type="ORF">PVAP13_1KG516900</name>
</gene>
<keyword evidence="1" id="KW-1133">Transmembrane helix</keyword>
<dbReference type="EMBL" id="CM029037">
    <property type="protein sequence ID" value="KAG2662231.1"/>
    <property type="molecule type" value="Genomic_DNA"/>
</dbReference>
<keyword evidence="1" id="KW-0812">Transmembrane</keyword>
<sequence length="110" mass="12686">MFAVHSSVLPQGNFRHAFNWPIHFDEWYSKFLGHGQLEKHPSSLLWCSSFTVHLWLEGGHPKEKVGYLHINVSALVTFQLCFTLGIFLSVFVDKTVFTQLFSAIDREMSN</sequence>
<accession>A0A8T0XLB4</accession>
<dbReference type="AlphaFoldDB" id="A0A8T0XLB4"/>
<feature type="transmembrane region" description="Helical" evidence="1">
    <location>
        <begin position="72"/>
        <end position="92"/>
    </location>
</feature>
<evidence type="ECO:0000313" key="3">
    <source>
        <dbReference type="Proteomes" id="UP000823388"/>
    </source>
</evidence>